<dbReference type="SUPFAM" id="SSF57625">
    <property type="entry name" value="Invertebrate chitin-binding proteins"/>
    <property type="match status" value="1"/>
</dbReference>
<keyword evidence="1" id="KW-0472">Membrane</keyword>
<evidence type="ECO:0000256" key="1">
    <source>
        <dbReference type="SAM" id="Phobius"/>
    </source>
</evidence>
<evidence type="ECO:0000313" key="3">
    <source>
        <dbReference type="EMBL" id="KAK4019546.1"/>
    </source>
</evidence>
<dbReference type="InterPro" id="IPR002557">
    <property type="entry name" value="Chitin-bd_dom"/>
</dbReference>
<evidence type="ECO:0000313" key="4">
    <source>
        <dbReference type="Proteomes" id="UP001234178"/>
    </source>
</evidence>
<dbReference type="SMART" id="SM00494">
    <property type="entry name" value="ChtBD2"/>
    <property type="match status" value="1"/>
</dbReference>
<feature type="domain" description="Chitin-binding type-2" evidence="2">
    <location>
        <begin position="131"/>
        <end position="189"/>
    </location>
</feature>
<sequence>MTSNKIGIDDARTTLSRNTELQLHSVFIKTYIFAHSSPLLRWIPDSTVYPDHPLLLAALTNLSEQGKSLSPFVLTSVIEFGASNSKVNIHSKMMRQVAILLCVVFAITLVYSLPALHRAKRWEEFPNVTLTFDCTDRPLGFYADQEFECMLFHMCDEDGRRIPYMCGSGTAFNQQYRICDWIHNFDCKEANKWFYLNELTYVTDPPKIATA</sequence>
<gene>
    <name evidence="3" type="ORF">OUZ56_001561</name>
</gene>
<keyword evidence="1" id="KW-0812">Transmembrane</keyword>
<dbReference type="PANTHER" id="PTHR22933">
    <property type="entry name" value="FI18007P1-RELATED"/>
    <property type="match status" value="1"/>
</dbReference>
<protein>
    <recommendedName>
        <fullName evidence="2">Chitin-binding type-2 domain-containing protein</fullName>
    </recommendedName>
</protein>
<keyword evidence="1" id="KW-1133">Transmembrane helix</keyword>
<dbReference type="InterPro" id="IPR052976">
    <property type="entry name" value="Scoloptoxin-like"/>
</dbReference>
<feature type="transmembrane region" description="Helical" evidence="1">
    <location>
        <begin position="97"/>
        <end position="116"/>
    </location>
</feature>
<proteinExistence type="predicted"/>
<dbReference type="Pfam" id="PF01607">
    <property type="entry name" value="CBM_14"/>
    <property type="match status" value="1"/>
</dbReference>
<name>A0ABR0A324_9CRUS</name>
<dbReference type="InterPro" id="IPR036508">
    <property type="entry name" value="Chitin-bd_dom_sf"/>
</dbReference>
<keyword evidence="4" id="KW-1185">Reference proteome</keyword>
<organism evidence="3 4">
    <name type="scientific">Daphnia magna</name>
    <dbReference type="NCBI Taxonomy" id="35525"/>
    <lineage>
        <taxon>Eukaryota</taxon>
        <taxon>Metazoa</taxon>
        <taxon>Ecdysozoa</taxon>
        <taxon>Arthropoda</taxon>
        <taxon>Crustacea</taxon>
        <taxon>Branchiopoda</taxon>
        <taxon>Diplostraca</taxon>
        <taxon>Cladocera</taxon>
        <taxon>Anomopoda</taxon>
        <taxon>Daphniidae</taxon>
        <taxon>Daphnia</taxon>
    </lineage>
</organism>
<dbReference type="PANTHER" id="PTHR22933:SF31">
    <property type="entry name" value="FI18007P1"/>
    <property type="match status" value="1"/>
</dbReference>
<evidence type="ECO:0000259" key="2">
    <source>
        <dbReference type="PROSITE" id="PS50940"/>
    </source>
</evidence>
<comment type="caution">
    <text evidence="3">The sequence shown here is derived from an EMBL/GenBank/DDBJ whole genome shotgun (WGS) entry which is preliminary data.</text>
</comment>
<dbReference type="Gene3D" id="2.170.140.10">
    <property type="entry name" value="Chitin binding domain"/>
    <property type="match status" value="1"/>
</dbReference>
<dbReference type="PROSITE" id="PS50940">
    <property type="entry name" value="CHIT_BIND_II"/>
    <property type="match status" value="1"/>
</dbReference>
<dbReference type="EMBL" id="JAOYFB010000036">
    <property type="protein sequence ID" value="KAK4019546.1"/>
    <property type="molecule type" value="Genomic_DNA"/>
</dbReference>
<dbReference type="Proteomes" id="UP001234178">
    <property type="component" value="Unassembled WGS sequence"/>
</dbReference>
<accession>A0ABR0A324</accession>
<reference evidence="3 4" key="1">
    <citation type="journal article" date="2023" name="Nucleic Acids Res.">
        <title>The hologenome of Daphnia magna reveals possible DNA methylation and microbiome-mediated evolution of the host genome.</title>
        <authorList>
            <person name="Chaturvedi A."/>
            <person name="Li X."/>
            <person name="Dhandapani V."/>
            <person name="Marshall H."/>
            <person name="Kissane S."/>
            <person name="Cuenca-Cambronero M."/>
            <person name="Asole G."/>
            <person name="Calvet F."/>
            <person name="Ruiz-Romero M."/>
            <person name="Marangio P."/>
            <person name="Guigo R."/>
            <person name="Rago D."/>
            <person name="Mirbahai L."/>
            <person name="Eastwood N."/>
            <person name="Colbourne J.K."/>
            <person name="Zhou J."/>
            <person name="Mallon E."/>
            <person name="Orsini L."/>
        </authorList>
    </citation>
    <scope>NUCLEOTIDE SEQUENCE [LARGE SCALE GENOMIC DNA]</scope>
    <source>
        <strain evidence="3">LRV0_1</strain>
    </source>
</reference>